<sequence>MKSFLFIQIAQIFAEKCKRVENYVECTNIENTDRNIIYEKDICNYFVRNSTSLTELHFDSFEKIDNEKCESVRISYWQTSLKSFSRGSLLASSVVFDLDNENIFALGELFRSLEDSASGTLKLRVNCNNKELEQTQKVNASDVESIQSQISELDLKQCGKVEFEDGFFDYLDNLEELSLQFIGLKEVPSLPTSVKFLDLSFNDLRFLSWTPFSRLDNLKKLKLLGNSFYEIPTPEYQLKLIYFDLSNNRIASLPFNVSSAFPDTVLAFMNNPLDCDLCSTRDAINNALVYTRIRLLKHDSQLLENFSRK</sequence>
<accession>E4Z2C0</accession>
<proteinExistence type="predicted"/>
<dbReference type="SUPFAM" id="SSF52075">
    <property type="entry name" value="Outer arm dynein light chain 1"/>
    <property type="match status" value="1"/>
</dbReference>
<dbReference type="EMBL" id="FN656684">
    <property type="protein sequence ID" value="CBY41848.1"/>
    <property type="molecule type" value="Genomic_DNA"/>
</dbReference>
<evidence type="ECO:0000313" key="3">
    <source>
        <dbReference type="EMBL" id="CBY41848.1"/>
    </source>
</evidence>
<dbReference type="InterPro" id="IPR032675">
    <property type="entry name" value="LRR_dom_sf"/>
</dbReference>
<feature type="non-terminal residue" evidence="3">
    <location>
        <position position="309"/>
    </location>
</feature>
<evidence type="ECO:0000256" key="1">
    <source>
        <dbReference type="ARBA" id="ARBA00022614"/>
    </source>
</evidence>
<evidence type="ECO:0000256" key="2">
    <source>
        <dbReference type="ARBA" id="ARBA00022737"/>
    </source>
</evidence>
<name>E4Z2C0_OIKDI</name>
<protein>
    <submittedName>
        <fullName evidence="3">Uncharacterized protein</fullName>
    </submittedName>
</protein>
<dbReference type="AlphaFoldDB" id="E4Z2C0"/>
<dbReference type="Proteomes" id="UP000011014">
    <property type="component" value="Unassembled WGS sequence"/>
</dbReference>
<dbReference type="PANTHER" id="PTHR24366:SF96">
    <property type="entry name" value="LEUCINE RICH REPEAT CONTAINING 53"/>
    <property type="match status" value="1"/>
</dbReference>
<gene>
    <name evidence="3" type="ORF">GSOID_T00023943001</name>
</gene>
<keyword evidence="1" id="KW-0433">Leucine-rich repeat</keyword>
<reference evidence="3" key="1">
    <citation type="journal article" date="2010" name="Science">
        <title>Plasticity of animal genome architecture unmasked by rapid evolution of a pelagic tunicate.</title>
        <authorList>
            <person name="Denoeud F."/>
            <person name="Henriet S."/>
            <person name="Mungpakdee S."/>
            <person name="Aury J.M."/>
            <person name="Da Silva C."/>
            <person name="Brinkmann H."/>
            <person name="Mikhaleva J."/>
            <person name="Olsen L.C."/>
            <person name="Jubin C."/>
            <person name="Canestro C."/>
            <person name="Bouquet J.M."/>
            <person name="Danks G."/>
            <person name="Poulain J."/>
            <person name="Campsteijn C."/>
            <person name="Adamski M."/>
            <person name="Cross I."/>
            <person name="Yadetie F."/>
            <person name="Muffato M."/>
            <person name="Louis A."/>
            <person name="Butcher S."/>
            <person name="Tsagkogeorga G."/>
            <person name="Konrad A."/>
            <person name="Singh S."/>
            <person name="Jensen M.F."/>
            <person name="Cong E.H."/>
            <person name="Eikeseth-Otteraa H."/>
            <person name="Noel B."/>
            <person name="Anthouard V."/>
            <person name="Porcel B.M."/>
            <person name="Kachouri-Lafond R."/>
            <person name="Nishino A."/>
            <person name="Ugolini M."/>
            <person name="Chourrout P."/>
            <person name="Nishida H."/>
            <person name="Aasland R."/>
            <person name="Huzurbazar S."/>
            <person name="Westhof E."/>
            <person name="Delsuc F."/>
            <person name="Lehrach H."/>
            <person name="Reinhardt R."/>
            <person name="Weissenbach J."/>
            <person name="Roy S.W."/>
            <person name="Artiguenave F."/>
            <person name="Postlethwait J.H."/>
            <person name="Manak J.R."/>
            <person name="Thompson E.M."/>
            <person name="Jaillon O."/>
            <person name="Du Pasquier L."/>
            <person name="Boudinot P."/>
            <person name="Liberles D.A."/>
            <person name="Volff J.N."/>
            <person name="Philippe H."/>
            <person name="Lenhard B."/>
            <person name="Roest Crollius H."/>
            <person name="Wincker P."/>
            <person name="Chourrout D."/>
        </authorList>
    </citation>
    <scope>NUCLEOTIDE SEQUENCE [LARGE SCALE GENOMIC DNA]</scope>
</reference>
<organism evidence="3">
    <name type="scientific">Oikopleura dioica</name>
    <name type="common">Tunicate</name>
    <dbReference type="NCBI Taxonomy" id="34765"/>
    <lineage>
        <taxon>Eukaryota</taxon>
        <taxon>Metazoa</taxon>
        <taxon>Chordata</taxon>
        <taxon>Tunicata</taxon>
        <taxon>Appendicularia</taxon>
        <taxon>Copelata</taxon>
        <taxon>Oikopleuridae</taxon>
        <taxon>Oikopleura</taxon>
    </lineage>
</organism>
<dbReference type="Gene3D" id="3.80.10.10">
    <property type="entry name" value="Ribonuclease Inhibitor"/>
    <property type="match status" value="1"/>
</dbReference>
<dbReference type="PANTHER" id="PTHR24366">
    <property type="entry name" value="IG(IMMUNOGLOBULIN) AND LRR(LEUCINE RICH REPEAT) DOMAINS"/>
    <property type="match status" value="1"/>
</dbReference>
<keyword evidence="2" id="KW-0677">Repeat</keyword>